<dbReference type="AlphaFoldDB" id="A0A6J2JUG9"/>
<dbReference type="Proteomes" id="UP000504629">
    <property type="component" value="Unplaced"/>
</dbReference>
<dbReference type="PANTHER" id="PTHR10380:SF229">
    <property type="entry name" value="CUTICULAR PROTEIN 49AF, ISOFORM A"/>
    <property type="match status" value="1"/>
</dbReference>
<dbReference type="PROSITE" id="PS51155">
    <property type="entry name" value="CHIT_BIND_RR_2"/>
    <property type="match status" value="1"/>
</dbReference>
<evidence type="ECO:0000256" key="5">
    <source>
        <dbReference type="SAM" id="SignalP"/>
    </source>
</evidence>
<keyword evidence="1 3" id="KW-0193">Cuticle</keyword>
<proteinExistence type="predicted"/>
<evidence type="ECO:0000256" key="3">
    <source>
        <dbReference type="PROSITE-ProRule" id="PRU00497"/>
    </source>
</evidence>
<dbReference type="GO" id="GO:0008010">
    <property type="term" value="F:structural constituent of chitin-based larval cuticle"/>
    <property type="evidence" value="ECO:0007669"/>
    <property type="project" value="TreeGrafter"/>
</dbReference>
<reference evidence="7" key="1">
    <citation type="submission" date="2025-08" db="UniProtKB">
        <authorList>
            <consortium name="RefSeq"/>
        </authorList>
    </citation>
    <scope>IDENTIFICATION</scope>
    <source>
        <tissue evidence="7">Silk gland</tissue>
    </source>
</reference>
<organism evidence="6 7">
    <name type="scientific">Bombyx mandarina</name>
    <name type="common">Wild silk moth</name>
    <name type="synonym">Wild silkworm</name>
    <dbReference type="NCBI Taxonomy" id="7092"/>
    <lineage>
        <taxon>Eukaryota</taxon>
        <taxon>Metazoa</taxon>
        <taxon>Ecdysozoa</taxon>
        <taxon>Arthropoda</taxon>
        <taxon>Hexapoda</taxon>
        <taxon>Insecta</taxon>
        <taxon>Pterygota</taxon>
        <taxon>Neoptera</taxon>
        <taxon>Endopterygota</taxon>
        <taxon>Lepidoptera</taxon>
        <taxon>Glossata</taxon>
        <taxon>Ditrysia</taxon>
        <taxon>Bombycoidea</taxon>
        <taxon>Bombycidae</taxon>
        <taxon>Bombycinae</taxon>
        <taxon>Bombyx</taxon>
    </lineage>
</organism>
<dbReference type="InterPro" id="IPR031311">
    <property type="entry name" value="CHIT_BIND_RR_consensus"/>
</dbReference>
<sequence length="303" mass="33945">MIILFCLLVVTSLASSDNSSQDEGFRTIAAYNFNHPPNVDYNPLPVDVVYEQKKLEEKSSDDVITTTEYYEEIIDDSEITKEDTSTESFNSKTELKPKGRSLFDGTVQSVTVANAFKVQVDDTIVGKNKIVTRKPSKGRRRQQQETIGPLKSIPSSSTVKPFTTTPSQNERISLLPVQENQRNINKRTRERDPVVPIIESENYIYSHKGDFHYSYEGGDGTKAFEQGELRRFDDDTAGEAVSGSFSYKDRDGNDFSLSYTADENGYRPVGAHLPTPPPIPPAIARALQYLATKPTESATEIYY</sequence>
<feature type="signal peptide" evidence="5">
    <location>
        <begin position="1"/>
        <end position="16"/>
    </location>
</feature>
<dbReference type="CTD" id="100379431"/>
<dbReference type="PANTHER" id="PTHR10380">
    <property type="entry name" value="CUTICLE PROTEIN"/>
    <property type="match status" value="1"/>
</dbReference>
<name>A0A6J2JUG9_BOMMA</name>
<accession>A0A6J2JUG9</accession>
<keyword evidence="6" id="KW-1185">Reference proteome</keyword>
<dbReference type="Pfam" id="PF00379">
    <property type="entry name" value="Chitin_bind_4"/>
    <property type="match status" value="1"/>
</dbReference>
<dbReference type="RefSeq" id="XP_028032547.1">
    <property type="nucleotide sequence ID" value="XM_028176746.1"/>
</dbReference>
<dbReference type="OrthoDB" id="7445685at2759"/>
<protein>
    <submittedName>
        <fullName evidence="7">Uncharacterized protein LOC114244831</fullName>
    </submittedName>
</protein>
<feature type="compositionally biased region" description="Polar residues" evidence="4">
    <location>
        <begin position="153"/>
        <end position="169"/>
    </location>
</feature>
<evidence type="ECO:0000256" key="4">
    <source>
        <dbReference type="SAM" id="MobiDB-lite"/>
    </source>
</evidence>
<dbReference type="KEGG" id="bman:114244831"/>
<feature type="region of interest" description="Disordered" evidence="4">
    <location>
        <begin position="133"/>
        <end position="169"/>
    </location>
</feature>
<feature type="chain" id="PRO_5026655129" evidence="5">
    <location>
        <begin position="17"/>
        <end position="303"/>
    </location>
</feature>
<evidence type="ECO:0000313" key="6">
    <source>
        <dbReference type="Proteomes" id="UP000504629"/>
    </source>
</evidence>
<evidence type="ECO:0000313" key="7">
    <source>
        <dbReference type="RefSeq" id="XP_028032547.1"/>
    </source>
</evidence>
<dbReference type="GeneID" id="114244831"/>
<gene>
    <name evidence="7" type="primary">LOC114244831</name>
</gene>
<dbReference type="GO" id="GO:0062129">
    <property type="term" value="C:chitin-based extracellular matrix"/>
    <property type="evidence" value="ECO:0007669"/>
    <property type="project" value="TreeGrafter"/>
</dbReference>
<dbReference type="InterPro" id="IPR000618">
    <property type="entry name" value="Insect_cuticle"/>
</dbReference>
<dbReference type="PRINTS" id="PR00947">
    <property type="entry name" value="CUTICLE"/>
</dbReference>
<dbReference type="InterPro" id="IPR050468">
    <property type="entry name" value="Cuticle_Struct_Prot"/>
</dbReference>
<dbReference type="PROSITE" id="PS00233">
    <property type="entry name" value="CHIT_BIND_RR_1"/>
    <property type="match status" value="1"/>
</dbReference>
<keyword evidence="2 5" id="KW-0732">Signal</keyword>
<evidence type="ECO:0000256" key="1">
    <source>
        <dbReference type="ARBA" id="ARBA00022460"/>
    </source>
</evidence>
<evidence type="ECO:0000256" key="2">
    <source>
        <dbReference type="ARBA" id="ARBA00022729"/>
    </source>
</evidence>